<dbReference type="Gene3D" id="1.10.357.10">
    <property type="entry name" value="Tetracycline Repressor, domain 2"/>
    <property type="match status" value="1"/>
</dbReference>
<feature type="DNA-binding region" description="H-T-H motif" evidence="4">
    <location>
        <begin position="49"/>
        <end position="68"/>
    </location>
</feature>
<reference evidence="7 8" key="1">
    <citation type="submission" date="2019-04" db="EMBL/GenBank/DDBJ databases">
        <title>Draft, Whole-Genome Sequence of the Anthracene-degrading Mycobacterium frederiksbergense LB501T, Isolated from a Polycyclic Aromatic Hydrocarbon (PAH)-Contaminated Soil.</title>
        <authorList>
            <person name="Augelletti F."/>
        </authorList>
    </citation>
    <scope>NUCLEOTIDE SEQUENCE [LARGE SCALE GENOMIC DNA]</scope>
    <source>
        <strain evidence="7 8">LB 501T</strain>
    </source>
</reference>
<accession>A0A6H0S1U9</accession>
<dbReference type="GO" id="GO:0003700">
    <property type="term" value="F:DNA-binding transcription factor activity"/>
    <property type="evidence" value="ECO:0007669"/>
    <property type="project" value="TreeGrafter"/>
</dbReference>
<dbReference type="InterPro" id="IPR009057">
    <property type="entry name" value="Homeodomain-like_sf"/>
</dbReference>
<organism evidence="7 8">
    <name type="scientific">Mycolicibacterium frederiksbergense</name>
    <dbReference type="NCBI Taxonomy" id="117567"/>
    <lineage>
        <taxon>Bacteria</taxon>
        <taxon>Bacillati</taxon>
        <taxon>Actinomycetota</taxon>
        <taxon>Actinomycetes</taxon>
        <taxon>Mycobacteriales</taxon>
        <taxon>Mycobacteriaceae</taxon>
        <taxon>Mycolicibacterium</taxon>
    </lineage>
</organism>
<evidence type="ECO:0000259" key="6">
    <source>
        <dbReference type="PROSITE" id="PS50977"/>
    </source>
</evidence>
<dbReference type="InterPro" id="IPR004111">
    <property type="entry name" value="Repressor_TetR_C"/>
</dbReference>
<proteinExistence type="predicted"/>
<dbReference type="Gene3D" id="1.10.10.60">
    <property type="entry name" value="Homeodomain-like"/>
    <property type="match status" value="1"/>
</dbReference>
<dbReference type="EMBL" id="CP038799">
    <property type="protein sequence ID" value="QIV80295.1"/>
    <property type="molecule type" value="Genomic_DNA"/>
</dbReference>
<evidence type="ECO:0000313" key="7">
    <source>
        <dbReference type="EMBL" id="QIV80295.1"/>
    </source>
</evidence>
<dbReference type="Pfam" id="PF02909">
    <property type="entry name" value="TetR_C_1"/>
    <property type="match status" value="1"/>
</dbReference>
<gene>
    <name evidence="7" type="ORF">EXE63_04805</name>
</gene>
<evidence type="ECO:0000256" key="1">
    <source>
        <dbReference type="ARBA" id="ARBA00023015"/>
    </source>
</evidence>
<evidence type="ECO:0000256" key="4">
    <source>
        <dbReference type="PROSITE-ProRule" id="PRU00335"/>
    </source>
</evidence>
<evidence type="ECO:0000256" key="5">
    <source>
        <dbReference type="SAM" id="MobiDB-lite"/>
    </source>
</evidence>
<dbReference type="InterPro" id="IPR036271">
    <property type="entry name" value="Tet_transcr_reg_TetR-rel_C_sf"/>
</dbReference>
<dbReference type="AlphaFoldDB" id="A0A6H0S1U9"/>
<dbReference type="Proteomes" id="UP000501849">
    <property type="component" value="Chromosome"/>
</dbReference>
<keyword evidence="2 4" id="KW-0238">DNA-binding</keyword>
<dbReference type="SUPFAM" id="SSF48498">
    <property type="entry name" value="Tetracyclin repressor-like, C-terminal domain"/>
    <property type="match status" value="1"/>
</dbReference>
<dbReference type="InterPro" id="IPR001647">
    <property type="entry name" value="HTH_TetR"/>
</dbReference>
<feature type="region of interest" description="Disordered" evidence="5">
    <location>
        <begin position="1"/>
        <end position="25"/>
    </location>
</feature>
<dbReference type="PANTHER" id="PTHR30055">
    <property type="entry name" value="HTH-TYPE TRANSCRIPTIONAL REGULATOR RUTR"/>
    <property type="match status" value="1"/>
</dbReference>
<feature type="domain" description="HTH tetR-type" evidence="6">
    <location>
        <begin position="26"/>
        <end position="86"/>
    </location>
</feature>
<dbReference type="SUPFAM" id="SSF46689">
    <property type="entry name" value="Homeodomain-like"/>
    <property type="match status" value="1"/>
</dbReference>
<keyword evidence="1" id="KW-0805">Transcription regulation</keyword>
<dbReference type="GO" id="GO:0045892">
    <property type="term" value="P:negative regulation of DNA-templated transcription"/>
    <property type="evidence" value="ECO:0007669"/>
    <property type="project" value="InterPro"/>
</dbReference>
<evidence type="ECO:0000256" key="3">
    <source>
        <dbReference type="ARBA" id="ARBA00023163"/>
    </source>
</evidence>
<evidence type="ECO:0000313" key="8">
    <source>
        <dbReference type="Proteomes" id="UP000501849"/>
    </source>
</evidence>
<keyword evidence="8" id="KW-1185">Reference proteome</keyword>
<dbReference type="InterPro" id="IPR050109">
    <property type="entry name" value="HTH-type_TetR-like_transc_reg"/>
</dbReference>
<dbReference type="PROSITE" id="PS50977">
    <property type="entry name" value="HTH_TETR_2"/>
    <property type="match status" value="1"/>
</dbReference>
<dbReference type="GO" id="GO:0000976">
    <property type="term" value="F:transcription cis-regulatory region binding"/>
    <property type="evidence" value="ECO:0007669"/>
    <property type="project" value="TreeGrafter"/>
</dbReference>
<keyword evidence="3" id="KW-0804">Transcription</keyword>
<sequence length="240" mass="26575">MARPPGVKRHPGERSDGKRQRRERGSISVEEILSGAFDVAADVSIDNLSMPQLAKHLDVGVTSIYWYFRRKDDLLDAMTNRALDEYDFTAPSIDADNWRESLAQHARIMRKTFRGNPILCDLILIRGSYGRAAVQGAIQKLEPPVAALVRAGLSSEDAFDTYSAIATHVRGTVIMERLQDKMPGIAARQDGERNLIDPAATPFIAEATGRGHRMGVADDINFEYVLECILDHAEGLSRQA</sequence>
<dbReference type="RefSeq" id="WP_168141021.1">
    <property type="nucleotide sequence ID" value="NZ_CP038799.1"/>
</dbReference>
<dbReference type="Pfam" id="PF00440">
    <property type="entry name" value="TetR_N"/>
    <property type="match status" value="1"/>
</dbReference>
<dbReference type="KEGG" id="mfre:EXE63_04805"/>
<name>A0A6H0S1U9_9MYCO</name>
<protein>
    <submittedName>
        <fullName evidence="7">TetR/AcrR family transcriptional regulator</fullName>
    </submittedName>
</protein>
<dbReference type="PANTHER" id="PTHR30055:SF207">
    <property type="entry name" value="HTH-TYPE TRANSCRIPTIONAL REPRESSOR FATR"/>
    <property type="match status" value="1"/>
</dbReference>
<evidence type="ECO:0000256" key="2">
    <source>
        <dbReference type="ARBA" id="ARBA00023125"/>
    </source>
</evidence>